<dbReference type="HOGENOM" id="CLU_622951_0_0_1"/>
<keyword evidence="4" id="KW-1185">Reference proteome</keyword>
<dbReference type="EnsemblMetazoa" id="CapteT185496">
    <property type="protein sequence ID" value="CapteP185496"/>
    <property type="gene ID" value="CapteG185496"/>
</dbReference>
<dbReference type="AlphaFoldDB" id="R7VCG4"/>
<name>R7VCG4_CAPTE</name>
<dbReference type="OrthoDB" id="660555at2759"/>
<dbReference type="Proteomes" id="UP000014760">
    <property type="component" value="Unassembled WGS sequence"/>
</dbReference>
<dbReference type="EMBL" id="KB293112">
    <property type="protein sequence ID" value="ELU16533.1"/>
    <property type="molecule type" value="Genomic_DNA"/>
</dbReference>
<gene>
    <name evidence="2" type="ORF">CAPTEDRAFT_185496</name>
</gene>
<reference evidence="4" key="1">
    <citation type="submission" date="2012-12" db="EMBL/GenBank/DDBJ databases">
        <authorList>
            <person name="Hellsten U."/>
            <person name="Grimwood J."/>
            <person name="Chapman J.A."/>
            <person name="Shapiro H."/>
            <person name="Aerts A."/>
            <person name="Otillar R.P."/>
            <person name="Terry A.Y."/>
            <person name="Boore J.L."/>
            <person name="Simakov O."/>
            <person name="Marletaz F."/>
            <person name="Cho S.-J."/>
            <person name="Edsinger-Gonzales E."/>
            <person name="Havlak P."/>
            <person name="Kuo D.-H."/>
            <person name="Larsson T."/>
            <person name="Lv J."/>
            <person name="Arendt D."/>
            <person name="Savage R."/>
            <person name="Osoegawa K."/>
            <person name="de Jong P."/>
            <person name="Lindberg D.R."/>
            <person name="Seaver E.C."/>
            <person name="Weisblat D.A."/>
            <person name="Putnam N.H."/>
            <person name="Grigoriev I.V."/>
            <person name="Rokhsar D.S."/>
        </authorList>
    </citation>
    <scope>NUCLEOTIDE SEQUENCE</scope>
    <source>
        <strain evidence="4">I ESC-2004</strain>
    </source>
</reference>
<evidence type="ECO:0000313" key="2">
    <source>
        <dbReference type="EMBL" id="ELU16533.1"/>
    </source>
</evidence>
<feature type="compositionally biased region" description="Acidic residues" evidence="1">
    <location>
        <begin position="364"/>
        <end position="375"/>
    </location>
</feature>
<feature type="region of interest" description="Disordered" evidence="1">
    <location>
        <begin position="70"/>
        <end position="106"/>
    </location>
</feature>
<feature type="compositionally biased region" description="Basic residues" evidence="1">
    <location>
        <begin position="296"/>
        <end position="307"/>
    </location>
</feature>
<feature type="compositionally biased region" description="Polar residues" evidence="1">
    <location>
        <begin position="89"/>
        <end position="98"/>
    </location>
</feature>
<reference evidence="2 4" key="2">
    <citation type="journal article" date="2013" name="Nature">
        <title>Insights into bilaterian evolution from three spiralian genomes.</title>
        <authorList>
            <person name="Simakov O."/>
            <person name="Marletaz F."/>
            <person name="Cho S.J."/>
            <person name="Edsinger-Gonzales E."/>
            <person name="Havlak P."/>
            <person name="Hellsten U."/>
            <person name="Kuo D.H."/>
            <person name="Larsson T."/>
            <person name="Lv J."/>
            <person name="Arendt D."/>
            <person name="Savage R."/>
            <person name="Osoegawa K."/>
            <person name="de Jong P."/>
            <person name="Grimwood J."/>
            <person name="Chapman J.A."/>
            <person name="Shapiro H."/>
            <person name="Aerts A."/>
            <person name="Otillar R.P."/>
            <person name="Terry A.Y."/>
            <person name="Boore J.L."/>
            <person name="Grigoriev I.V."/>
            <person name="Lindberg D.R."/>
            <person name="Seaver E.C."/>
            <person name="Weisblat D.A."/>
            <person name="Putnam N.H."/>
            <person name="Rokhsar D.S."/>
        </authorList>
    </citation>
    <scope>NUCLEOTIDE SEQUENCE</scope>
    <source>
        <strain evidence="2 4">I ESC-2004</strain>
    </source>
</reference>
<dbReference type="STRING" id="283909.R7VCG4"/>
<proteinExistence type="predicted"/>
<evidence type="ECO:0000313" key="3">
    <source>
        <dbReference type="EnsemblMetazoa" id="CapteP185496"/>
    </source>
</evidence>
<organism evidence="2">
    <name type="scientific">Capitella teleta</name>
    <name type="common">Polychaete worm</name>
    <dbReference type="NCBI Taxonomy" id="283909"/>
    <lineage>
        <taxon>Eukaryota</taxon>
        <taxon>Metazoa</taxon>
        <taxon>Spiralia</taxon>
        <taxon>Lophotrochozoa</taxon>
        <taxon>Annelida</taxon>
        <taxon>Polychaeta</taxon>
        <taxon>Sedentaria</taxon>
        <taxon>Scolecida</taxon>
        <taxon>Capitellidae</taxon>
        <taxon>Capitella</taxon>
    </lineage>
</organism>
<feature type="compositionally biased region" description="Basic and acidic residues" evidence="1">
    <location>
        <begin position="264"/>
        <end position="274"/>
    </location>
</feature>
<evidence type="ECO:0000313" key="4">
    <source>
        <dbReference type="Proteomes" id="UP000014760"/>
    </source>
</evidence>
<reference evidence="3" key="3">
    <citation type="submission" date="2015-06" db="UniProtKB">
        <authorList>
            <consortium name="EnsemblMetazoa"/>
        </authorList>
    </citation>
    <scope>IDENTIFICATION</scope>
</reference>
<feature type="region of interest" description="Disordered" evidence="1">
    <location>
        <begin position="29"/>
        <end position="52"/>
    </location>
</feature>
<feature type="compositionally biased region" description="Acidic residues" evidence="1">
    <location>
        <begin position="275"/>
        <end position="289"/>
    </location>
</feature>
<feature type="region of interest" description="Disordered" evidence="1">
    <location>
        <begin position="256"/>
        <end position="320"/>
    </location>
</feature>
<evidence type="ECO:0000256" key="1">
    <source>
        <dbReference type="SAM" id="MobiDB-lite"/>
    </source>
</evidence>
<feature type="region of interest" description="Disordered" evidence="1">
    <location>
        <begin position="344"/>
        <end position="394"/>
    </location>
</feature>
<dbReference type="EMBL" id="AMQN01004303">
    <property type="status" value="NOT_ANNOTATED_CDS"/>
    <property type="molecule type" value="Genomic_DNA"/>
</dbReference>
<feature type="compositionally biased region" description="Polar residues" evidence="1">
    <location>
        <begin position="29"/>
        <end position="40"/>
    </location>
</feature>
<accession>R7VCG4</accession>
<feature type="compositionally biased region" description="Polar residues" evidence="1">
    <location>
        <begin position="309"/>
        <end position="318"/>
    </location>
</feature>
<sequence>MISQKGTRSHSLLHIPRGDEEVQKKTIVQRQTSVNPTMGSDTRHPKGQMKKFKRRLSFTNWYTSIEASIRKRERRRTMSSGSDGDSARGSPQRQISTDSEPDHSRLMIPDHLKRLSSCSEPDQDALRVAILNQNHWKFVNRDSFYSFNANRKCASQPDVRGLENVDQPKLSCSHQPKAQTKVYELRALDCRCITVISGLFHVQNFRCFQVCHHSDCQDKNNHRPLLLCSDCDAEIHSGKRSSGHLRFEFEDKGSNSVTQLPRRVRSDEAINRTDDECDDDDEEEDDAASSDDQCKKLKRKRGLKHRSLNNAEPSSSSFDMAIDRMKGISEETEAENRQSTFYISATDNSDTEVMMSPTTSVFDDPTDSGTEEESVNVDGSVAMAPSPMEEQGPRRLKQTMALRKARQVHSGSGRFRKGSVPVRIQVKEEARRKVPELHIN</sequence>
<protein>
    <submittedName>
        <fullName evidence="2 3">Uncharacterized protein</fullName>
    </submittedName>
</protein>